<dbReference type="FunFam" id="3.40.1090.10:FF:000010">
    <property type="entry name" value="Lysophospholipase"/>
    <property type="match status" value="1"/>
</dbReference>
<keyword evidence="7" id="KW-0325">Glycoprotein</keyword>
<dbReference type="Pfam" id="PF01735">
    <property type="entry name" value="PLA2_B"/>
    <property type="match status" value="1"/>
</dbReference>
<reference evidence="12 13" key="1">
    <citation type="submission" date="2017-05" db="EMBL/GenBank/DDBJ databases">
        <title>Draft genome sequence of Elsinoe australis.</title>
        <authorList>
            <person name="Cheng Q."/>
        </authorList>
    </citation>
    <scope>NUCLEOTIDE SEQUENCE [LARGE SCALE GENOMIC DNA]</scope>
    <source>
        <strain evidence="12 13">NL1</strain>
    </source>
</reference>
<dbReference type="EC" id="3.1.1.5" evidence="2 10"/>
<evidence type="ECO:0000256" key="7">
    <source>
        <dbReference type="ARBA" id="ARBA00023180"/>
    </source>
</evidence>
<evidence type="ECO:0000259" key="11">
    <source>
        <dbReference type="PROSITE" id="PS51210"/>
    </source>
</evidence>
<name>A0A2P7YDT1_9PEZI</name>
<evidence type="ECO:0000256" key="4">
    <source>
        <dbReference type="ARBA" id="ARBA00022801"/>
    </source>
</evidence>
<keyword evidence="13" id="KW-1185">Reference proteome</keyword>
<dbReference type="OrthoDB" id="4084751at2759"/>
<dbReference type="STRING" id="40998.A0A2P7YDT1"/>
<dbReference type="GO" id="GO:0005829">
    <property type="term" value="C:cytosol"/>
    <property type="evidence" value="ECO:0007669"/>
    <property type="project" value="TreeGrafter"/>
</dbReference>
<keyword evidence="5 9" id="KW-0442">Lipid degradation</keyword>
<evidence type="ECO:0000313" key="12">
    <source>
        <dbReference type="EMBL" id="PSK34132.1"/>
    </source>
</evidence>
<dbReference type="PANTHER" id="PTHR10728">
    <property type="entry name" value="CYTOSOLIC PHOSPHOLIPASE A2"/>
    <property type="match status" value="1"/>
</dbReference>
<dbReference type="GO" id="GO:0005783">
    <property type="term" value="C:endoplasmic reticulum"/>
    <property type="evidence" value="ECO:0007669"/>
    <property type="project" value="TreeGrafter"/>
</dbReference>
<dbReference type="Proteomes" id="UP000243723">
    <property type="component" value="Unassembled WGS sequence"/>
</dbReference>
<dbReference type="EMBL" id="NHZQ01000447">
    <property type="protein sequence ID" value="PSK34132.1"/>
    <property type="molecule type" value="Genomic_DNA"/>
</dbReference>
<dbReference type="SMART" id="SM00022">
    <property type="entry name" value="PLAc"/>
    <property type="match status" value="1"/>
</dbReference>
<evidence type="ECO:0000256" key="2">
    <source>
        <dbReference type="ARBA" id="ARBA00013274"/>
    </source>
</evidence>
<evidence type="ECO:0000256" key="1">
    <source>
        <dbReference type="ARBA" id="ARBA00008780"/>
    </source>
</evidence>
<sequence>MKLSQYTAGALAAVSSASASALDYSFASNNDILSNALVARSLPDAPNGYTPTPEGCPANRPTIRSAGTLSTNESSWLNVRRPQTISAMRSLLQKLNITGLDTNAYMDNNANNASQLPNIGIAVSGGGYRAMLTGAGVISAFDDRTRHNSTSAGSLAGLLQSSTYLAGLSGGSWLVGSLYINNFTSVQSILDQNQNVTGSGSLWKFGNSIFEGPETGSIQLLSSASYYQTLVDQVGGKSSAGYNTTITDYWGRGLSFQLVNASAGGPAYTFSSIANQDWFTGGSTPMPLVVADARSPGQYIISTNSTVYEFNPWELGTWDPTTFGFAPLRYLGSNFSAGSIPDNEQCVRGLDNAGYVLGTSSSLFNQILLAINSSGAANPILSSAVGAAFNAISAEDEDIADYPNPFIGFSNETSAIAADEQLTLVDGGSDLQNIPLHPLIQPERAVDVIFAVDSSADTNASSPSPNWPNGTSLVATYQRQFLPIGNGTVFPSIPDQETFVNLGLNNRPTFFGCDASNLTGQAPLIVYIPNAPYVYNSNVSTFTPSYNDSERNAIIQNGYNVATMGNGTIDPQWPTCVGCAILSRSLNRTGTTVPQVCTDCFSRYCWDGRRDSTYRDYMPTMKLQQVSVTSAARVMPTRVSLAVLIASVVGLAMLI</sequence>
<dbReference type="GO" id="GO:0046475">
    <property type="term" value="P:glycerophospholipid catabolic process"/>
    <property type="evidence" value="ECO:0007669"/>
    <property type="project" value="TreeGrafter"/>
</dbReference>
<dbReference type="PANTHER" id="PTHR10728:SF33">
    <property type="entry name" value="LYSOPHOSPHOLIPASE 1-RELATED"/>
    <property type="match status" value="1"/>
</dbReference>
<dbReference type="Gene3D" id="3.40.1090.10">
    <property type="entry name" value="Cytosolic phospholipase A2 catalytic domain"/>
    <property type="match status" value="1"/>
</dbReference>
<organism evidence="12 13">
    <name type="scientific">Elsinoe australis</name>
    <dbReference type="NCBI Taxonomy" id="40998"/>
    <lineage>
        <taxon>Eukaryota</taxon>
        <taxon>Fungi</taxon>
        <taxon>Dikarya</taxon>
        <taxon>Ascomycota</taxon>
        <taxon>Pezizomycotina</taxon>
        <taxon>Dothideomycetes</taxon>
        <taxon>Dothideomycetidae</taxon>
        <taxon>Myriangiales</taxon>
        <taxon>Elsinoaceae</taxon>
        <taxon>Elsinoe</taxon>
    </lineage>
</organism>
<dbReference type="GO" id="GO:0004623">
    <property type="term" value="F:phospholipase A2 activity"/>
    <property type="evidence" value="ECO:0007669"/>
    <property type="project" value="TreeGrafter"/>
</dbReference>
<comment type="catalytic activity">
    <reaction evidence="8 10">
        <text>a 1-acyl-sn-glycero-3-phosphocholine + H2O = sn-glycerol 3-phosphocholine + a fatty acid + H(+)</text>
        <dbReference type="Rhea" id="RHEA:15177"/>
        <dbReference type="ChEBI" id="CHEBI:15377"/>
        <dbReference type="ChEBI" id="CHEBI:15378"/>
        <dbReference type="ChEBI" id="CHEBI:16870"/>
        <dbReference type="ChEBI" id="CHEBI:28868"/>
        <dbReference type="ChEBI" id="CHEBI:58168"/>
        <dbReference type="EC" id="3.1.1.5"/>
    </reaction>
</comment>
<evidence type="ECO:0000256" key="3">
    <source>
        <dbReference type="ARBA" id="ARBA00022729"/>
    </source>
</evidence>
<gene>
    <name evidence="12" type="ORF">B9Z65_8458</name>
</gene>
<comment type="caution">
    <text evidence="12">The sequence shown here is derived from an EMBL/GenBank/DDBJ whole genome shotgun (WGS) entry which is preliminary data.</text>
</comment>
<evidence type="ECO:0000256" key="8">
    <source>
        <dbReference type="ARBA" id="ARBA00049531"/>
    </source>
</evidence>
<evidence type="ECO:0000256" key="5">
    <source>
        <dbReference type="ARBA" id="ARBA00022963"/>
    </source>
</evidence>
<comment type="similarity">
    <text evidence="1 10">Belongs to the lysophospholipase family.</text>
</comment>
<keyword evidence="3" id="KW-0732">Signal</keyword>
<dbReference type="InterPro" id="IPR002642">
    <property type="entry name" value="LysoPLipase_cat_dom"/>
</dbReference>
<evidence type="ECO:0000313" key="13">
    <source>
        <dbReference type="Proteomes" id="UP000243723"/>
    </source>
</evidence>
<proteinExistence type="inferred from homology"/>
<keyword evidence="4 9" id="KW-0378">Hydrolase</keyword>
<protein>
    <recommendedName>
        <fullName evidence="2 10">Lysophospholipase</fullName>
        <ecNumber evidence="2 10">3.1.1.5</ecNumber>
    </recommendedName>
</protein>
<evidence type="ECO:0000256" key="9">
    <source>
        <dbReference type="PROSITE-ProRule" id="PRU00555"/>
    </source>
</evidence>
<accession>A0A2P7YDT1</accession>
<keyword evidence="6 9" id="KW-0443">Lipid metabolism</keyword>
<dbReference type="InterPro" id="IPR016035">
    <property type="entry name" value="Acyl_Trfase/lysoPLipase"/>
</dbReference>
<dbReference type="SUPFAM" id="SSF52151">
    <property type="entry name" value="FabD/lysophospholipase-like"/>
    <property type="match status" value="1"/>
</dbReference>
<dbReference type="GO" id="GO:0004622">
    <property type="term" value="F:phosphatidylcholine lysophospholipase activity"/>
    <property type="evidence" value="ECO:0007669"/>
    <property type="project" value="UniProtKB-EC"/>
</dbReference>
<dbReference type="PROSITE" id="PS51210">
    <property type="entry name" value="PLA2C"/>
    <property type="match status" value="1"/>
</dbReference>
<dbReference type="AlphaFoldDB" id="A0A2P7YDT1"/>
<evidence type="ECO:0000256" key="10">
    <source>
        <dbReference type="RuleBase" id="RU362103"/>
    </source>
</evidence>
<feature type="domain" description="PLA2c" evidence="11">
    <location>
        <begin position="55"/>
        <end position="611"/>
    </location>
</feature>
<evidence type="ECO:0000256" key="6">
    <source>
        <dbReference type="ARBA" id="ARBA00023098"/>
    </source>
</evidence>